<dbReference type="KEGG" id="vg:14515958"/>
<feature type="domain" description="Dit-like phage tail protein N-terminal" evidence="1">
    <location>
        <begin position="19"/>
        <end position="163"/>
    </location>
</feature>
<reference evidence="2 3" key="1">
    <citation type="journal article" date="2013" name="Genome Announc.">
        <title>Complete Genome Sequence of a Novel Myovirus Which Infects Atypical Strains of Edwardsiella tarda.</title>
        <authorList>
            <person name="Yasuike M."/>
            <person name="Sugaya E."/>
            <person name="Nakamura Y."/>
            <person name="Shigenobu Y."/>
            <person name="Kawato Y."/>
            <person name="Kai W."/>
            <person name="Nagai S."/>
            <person name="Fujiwara A."/>
            <person name="Sano M."/>
            <person name="Kobayashi T."/>
            <person name="Nakai T."/>
        </authorList>
    </citation>
    <scope>NUCLEOTIDE SEQUENCE [LARGE SCALE GENOMIC DNA]</scope>
</reference>
<dbReference type="GeneID" id="14515958"/>
<organism evidence="2 3">
    <name type="scientific">Edwardsiella phage MSW-3</name>
    <dbReference type="NCBI Taxonomy" id="1264700"/>
    <lineage>
        <taxon>Viruses</taxon>
        <taxon>Duplodnaviria</taxon>
        <taxon>Heunggongvirae</taxon>
        <taxon>Uroviricota</taxon>
        <taxon>Caudoviricetes</taxon>
        <taxon>Yokohamavirus</taxon>
        <taxon>Yokohamavirus MSW3</taxon>
    </lineage>
</organism>
<proteinExistence type="predicted"/>
<name>L0MX82_9CAUD</name>
<protein>
    <recommendedName>
        <fullName evidence="1">Dit-like phage tail protein N-terminal domain-containing protein</fullName>
    </recommendedName>
</protein>
<evidence type="ECO:0000259" key="1">
    <source>
        <dbReference type="Pfam" id="PF21821"/>
    </source>
</evidence>
<accession>L0MX82</accession>
<dbReference type="OrthoDB" id="15806at10239"/>
<keyword evidence="3" id="KW-1185">Reference proteome</keyword>
<dbReference type="InterPro" id="IPR048494">
    <property type="entry name" value="Dit-like_N"/>
</dbReference>
<dbReference type="Proteomes" id="UP000010365">
    <property type="component" value="Segment"/>
</dbReference>
<evidence type="ECO:0000313" key="3">
    <source>
        <dbReference type="Proteomes" id="UP000010365"/>
    </source>
</evidence>
<sequence length="219" mass="23281">MSIVTLFTKTAPTLGGYAFDATLEDTLEISVDLAEYPIETGAKITDHRIINPMRWYLTGAVSDNPLIPTLTDFVGGAVSNLTKNPWVAGVAGLSAGWLSGTQQTRSSSALEMLINLAYAGEPFDINAGDIYLKNMGILRISRTKDPENEAGLIFVAELREVITLSRLPLLGQPSQYQLPTDDPAQSGAAALIKKGQQAGKAVGDAVNKSVNAVLDGLFT</sequence>
<evidence type="ECO:0000313" key="2">
    <source>
        <dbReference type="EMBL" id="BAM68849.1"/>
    </source>
</evidence>
<dbReference type="Pfam" id="PF21821">
    <property type="entry name" value="Dit_like"/>
    <property type="match status" value="1"/>
</dbReference>
<dbReference type="EMBL" id="AB767244">
    <property type="protein sequence ID" value="BAM68849.1"/>
    <property type="molecule type" value="Genomic_DNA"/>
</dbReference>
<dbReference type="RefSeq" id="YP_007348941.1">
    <property type="nucleotide sequence ID" value="NC_020082.1"/>
</dbReference>